<protein>
    <submittedName>
        <fullName evidence="1">Uncharacterized protein</fullName>
    </submittedName>
</protein>
<accession>A0A8S5R5G7</accession>
<dbReference type="EMBL" id="BK015821">
    <property type="protein sequence ID" value="DAE26624.1"/>
    <property type="molecule type" value="Genomic_DNA"/>
</dbReference>
<evidence type="ECO:0000313" key="1">
    <source>
        <dbReference type="EMBL" id="DAE26624.1"/>
    </source>
</evidence>
<organism evidence="1">
    <name type="scientific">Ackermannviridae sp. ctaCq7</name>
    <dbReference type="NCBI Taxonomy" id="2827294"/>
    <lineage>
        <taxon>Viruses</taxon>
        <taxon>Duplodnaviria</taxon>
        <taxon>Heunggongvirae</taxon>
        <taxon>Uroviricota</taxon>
        <taxon>Caudoviricetes</taxon>
        <taxon>Pantevenvirales</taxon>
        <taxon>Ackermannviridae</taxon>
    </lineage>
</organism>
<reference evidence="1" key="1">
    <citation type="journal article" date="2021" name="Proc. Natl. Acad. Sci. U.S.A.">
        <title>A Catalog of Tens of Thousands of Viruses from Human Metagenomes Reveals Hidden Associations with Chronic Diseases.</title>
        <authorList>
            <person name="Tisza M.J."/>
            <person name="Buck C.B."/>
        </authorList>
    </citation>
    <scope>NUCLEOTIDE SEQUENCE</scope>
    <source>
        <strain evidence="1">CtaCq7</strain>
    </source>
</reference>
<name>A0A8S5R5G7_9CAUD</name>
<sequence>MLANYLITCCLKPLTNLQGKSVSLQLPQPKVLM</sequence>
<proteinExistence type="predicted"/>